<reference evidence="1 2" key="1">
    <citation type="submission" date="2019-12" db="EMBL/GenBank/DDBJ databases">
        <authorList>
            <person name="Alioto T."/>
            <person name="Alioto T."/>
            <person name="Gomez Garrido J."/>
        </authorList>
    </citation>
    <scope>NUCLEOTIDE SEQUENCE [LARGE SCALE GENOMIC DNA]</scope>
</reference>
<comment type="caution">
    <text evidence="1">The sequence shown here is derived from an EMBL/GenBank/DDBJ whole genome shotgun (WGS) entry which is preliminary data.</text>
</comment>
<evidence type="ECO:0000313" key="1">
    <source>
        <dbReference type="EMBL" id="CAA3003945.1"/>
    </source>
</evidence>
<dbReference type="Proteomes" id="UP000594638">
    <property type="component" value="Unassembled WGS sequence"/>
</dbReference>
<dbReference type="EMBL" id="CACTIH010006055">
    <property type="protein sequence ID" value="CAA3003945.1"/>
    <property type="molecule type" value="Genomic_DNA"/>
</dbReference>
<protein>
    <submittedName>
        <fullName evidence="1">Uncharacterized protein</fullName>
    </submittedName>
</protein>
<keyword evidence="2" id="KW-1185">Reference proteome</keyword>
<organism evidence="1 2">
    <name type="scientific">Olea europaea subsp. europaea</name>
    <dbReference type="NCBI Taxonomy" id="158383"/>
    <lineage>
        <taxon>Eukaryota</taxon>
        <taxon>Viridiplantae</taxon>
        <taxon>Streptophyta</taxon>
        <taxon>Embryophyta</taxon>
        <taxon>Tracheophyta</taxon>
        <taxon>Spermatophyta</taxon>
        <taxon>Magnoliopsida</taxon>
        <taxon>eudicotyledons</taxon>
        <taxon>Gunneridae</taxon>
        <taxon>Pentapetalae</taxon>
        <taxon>asterids</taxon>
        <taxon>lamiids</taxon>
        <taxon>Lamiales</taxon>
        <taxon>Oleaceae</taxon>
        <taxon>Oleeae</taxon>
        <taxon>Olea</taxon>
    </lineage>
</organism>
<feature type="non-terminal residue" evidence="1">
    <location>
        <position position="1"/>
    </location>
</feature>
<dbReference type="Gramene" id="OE9A108293T1">
    <property type="protein sequence ID" value="OE9A108293C1"/>
    <property type="gene ID" value="OE9A108293"/>
</dbReference>
<feature type="non-terminal residue" evidence="1">
    <location>
        <position position="52"/>
    </location>
</feature>
<proteinExistence type="predicted"/>
<dbReference type="AlphaFoldDB" id="A0A8S0TFC6"/>
<accession>A0A8S0TFC6</accession>
<gene>
    <name evidence="1" type="ORF">OLEA9_A108293</name>
</gene>
<sequence>FNLDLFGDFDRNKSSLLLQIGGPFRNRQWCQKVEKKCKSILQGRICIFESPN</sequence>
<evidence type="ECO:0000313" key="2">
    <source>
        <dbReference type="Proteomes" id="UP000594638"/>
    </source>
</evidence>
<name>A0A8S0TFC6_OLEEU</name>